<accession>A0A6N2T5Y7</accession>
<dbReference type="PANTHER" id="PTHR39184:SF1">
    <property type="entry name" value="PBSX PHAGE TERMINASE LARGE SUBUNIT"/>
    <property type="match status" value="1"/>
</dbReference>
<dbReference type="InterPro" id="IPR052380">
    <property type="entry name" value="Viral_DNA_packaging_terminase"/>
</dbReference>
<proteinExistence type="inferred from homology"/>
<feature type="domain" description="Phage terminase large subunit C-terminal" evidence="2">
    <location>
        <begin position="259"/>
        <end position="400"/>
    </location>
</feature>
<name>A0A6N2T5Y7_9FIRM</name>
<feature type="domain" description="Phage terminase large subunit N-terminal" evidence="1">
    <location>
        <begin position="25"/>
        <end position="226"/>
    </location>
</feature>
<dbReference type="InterPro" id="IPR027417">
    <property type="entry name" value="P-loop_NTPase"/>
</dbReference>
<dbReference type="EMBL" id="CACRSW010000023">
    <property type="protein sequence ID" value="VYS99530.1"/>
    <property type="molecule type" value="Genomic_DNA"/>
</dbReference>
<organism evidence="3">
    <name type="scientific">Anaerococcus vaginalis</name>
    <dbReference type="NCBI Taxonomy" id="33037"/>
    <lineage>
        <taxon>Bacteria</taxon>
        <taxon>Bacillati</taxon>
        <taxon>Bacillota</taxon>
        <taxon>Tissierellia</taxon>
        <taxon>Tissierellales</taxon>
        <taxon>Peptoniphilaceae</taxon>
        <taxon>Anaerococcus</taxon>
    </lineage>
</organism>
<protein>
    <submittedName>
        <fullName evidence="3">Phage terminase large subunit</fullName>
    </submittedName>
</protein>
<gene>
    <name evidence="3" type="ORF">AVLFYP127_00442</name>
</gene>
<dbReference type="PANTHER" id="PTHR39184">
    <property type="match status" value="1"/>
</dbReference>
<dbReference type="GO" id="GO:0005524">
    <property type="term" value="F:ATP binding"/>
    <property type="evidence" value="ECO:0007669"/>
    <property type="project" value="InterPro"/>
</dbReference>
<dbReference type="InterPro" id="IPR035412">
    <property type="entry name" value="Terminase_L_N"/>
</dbReference>
<dbReference type="AlphaFoldDB" id="A0A6N2T5Y7"/>
<dbReference type="GO" id="GO:0016887">
    <property type="term" value="F:ATP hydrolysis activity"/>
    <property type="evidence" value="ECO:0007669"/>
    <property type="project" value="InterPro"/>
</dbReference>
<evidence type="ECO:0000259" key="1">
    <source>
        <dbReference type="Pfam" id="PF04466"/>
    </source>
</evidence>
<sequence length="418" mass="49146">MKTNQIYLPDIVGKGYGTFWNYKGRYRVVKGSRASKKSTTTAMNMIYRIMKYPESNALVVRKTYRTLKDSCFNQLKWAIHRLKVDRYWKSTTSPLELTYLPTGQKILFRGMDDPLKITSVTVDKGYLCFLWIEEAYEIMDEAAFDTLDESIRGEVPDYLFKQITLSFNPWNERHWIKGRFFDVVDEDILALTTNYKCNEWLEESDRKVFERMKKNNPRRYQVAGLGNWGIVDGLVFENWREESFDLEDVRQFQSVFGLDYGYVHDPTAFVVAFVDFKEHKIYIWDEFYQKAMTNEMIAKKIKSLGYEKEKIIADSAEQKSNDRLRTLGLTRVQGAKKGKDSIMNGVTYLQEFEIIIHPKCVNFITEISNYQWDKDKFGKNINKPIDDFNHLLDALRYATEEYQFGKGGTIKLFKGGFI</sequence>
<dbReference type="Gene3D" id="3.30.420.280">
    <property type="match status" value="1"/>
</dbReference>
<dbReference type="InterPro" id="IPR006437">
    <property type="entry name" value="Phage_terminase_lsu"/>
</dbReference>
<dbReference type="Pfam" id="PF04466">
    <property type="entry name" value="Terminase_3"/>
    <property type="match status" value="1"/>
</dbReference>
<evidence type="ECO:0000259" key="2">
    <source>
        <dbReference type="Pfam" id="PF17288"/>
    </source>
</evidence>
<dbReference type="InterPro" id="IPR044269">
    <property type="entry name" value="Terminase_large_su_SPP1-like"/>
</dbReference>
<dbReference type="Pfam" id="PF17288">
    <property type="entry name" value="Terminase_3C"/>
    <property type="match status" value="1"/>
</dbReference>
<evidence type="ECO:0000313" key="3">
    <source>
        <dbReference type="EMBL" id="VYS99530.1"/>
    </source>
</evidence>
<dbReference type="HAMAP" id="MF_04145">
    <property type="entry name" value="TERL_SPP1"/>
    <property type="match status" value="1"/>
</dbReference>
<dbReference type="NCBIfam" id="TIGR01547">
    <property type="entry name" value="phage_term_2"/>
    <property type="match status" value="1"/>
</dbReference>
<dbReference type="GO" id="GO:0004519">
    <property type="term" value="F:endonuclease activity"/>
    <property type="evidence" value="ECO:0007669"/>
    <property type="project" value="InterPro"/>
</dbReference>
<reference evidence="3" key="1">
    <citation type="submission" date="2019-11" db="EMBL/GenBank/DDBJ databases">
        <authorList>
            <person name="Feng L."/>
        </authorList>
    </citation>
    <scope>NUCLEOTIDE SEQUENCE</scope>
    <source>
        <strain evidence="3">AvaginalisLFYP127</strain>
    </source>
</reference>
<dbReference type="InterPro" id="IPR035413">
    <property type="entry name" value="Terminase_L_C"/>
</dbReference>
<dbReference type="Gene3D" id="3.40.50.300">
    <property type="entry name" value="P-loop containing nucleotide triphosphate hydrolases"/>
    <property type="match status" value="1"/>
</dbReference>